<dbReference type="RefSeq" id="XP_009220140.1">
    <property type="nucleotide sequence ID" value="XM_009221876.1"/>
</dbReference>
<name>J3NS39_GAET3</name>
<dbReference type="OrthoDB" id="4749037at2759"/>
<dbReference type="EMBL" id="GL385396">
    <property type="protein sequence ID" value="EJT78995.1"/>
    <property type="molecule type" value="Genomic_DNA"/>
</dbReference>
<feature type="coiled-coil region" evidence="1">
    <location>
        <begin position="36"/>
        <end position="63"/>
    </location>
</feature>
<reference evidence="4" key="5">
    <citation type="submission" date="2018-04" db="UniProtKB">
        <authorList>
            <consortium name="EnsemblFungi"/>
        </authorList>
    </citation>
    <scope>IDENTIFICATION</scope>
    <source>
        <strain evidence="4">R3-111a-1</strain>
    </source>
</reference>
<reference evidence="4" key="4">
    <citation type="journal article" date="2015" name="G3 (Bethesda)">
        <title>Genome sequences of three phytopathogenic species of the Magnaporthaceae family of fungi.</title>
        <authorList>
            <person name="Okagaki L.H."/>
            <person name="Nunes C.C."/>
            <person name="Sailsbery J."/>
            <person name="Clay B."/>
            <person name="Brown D."/>
            <person name="John T."/>
            <person name="Oh Y."/>
            <person name="Young N."/>
            <person name="Fitzgerald M."/>
            <person name="Haas B.J."/>
            <person name="Zeng Q."/>
            <person name="Young S."/>
            <person name="Adiconis X."/>
            <person name="Fan L."/>
            <person name="Levin J.Z."/>
            <person name="Mitchell T.K."/>
            <person name="Okubara P.A."/>
            <person name="Farman M.L."/>
            <person name="Kohn L.M."/>
            <person name="Birren B."/>
            <person name="Ma L.-J."/>
            <person name="Dean R.A."/>
        </authorList>
    </citation>
    <scope>NUCLEOTIDE SEQUENCE</scope>
    <source>
        <strain evidence="4">R3-111a-1</strain>
    </source>
</reference>
<gene>
    <name evidence="4" type="primary">20344544</name>
    <name evidence="3" type="ORF">GGTG_04086</name>
</gene>
<keyword evidence="1" id="KW-0175">Coiled coil</keyword>
<reference evidence="3" key="2">
    <citation type="submission" date="2010-07" db="EMBL/GenBank/DDBJ databases">
        <authorList>
            <consortium name="The Broad Institute Genome Sequencing Platform"/>
            <consortium name="Broad Institute Genome Sequencing Center for Infectious Disease"/>
            <person name="Ma L.-J."/>
            <person name="Dead R."/>
            <person name="Young S."/>
            <person name="Zeng Q."/>
            <person name="Koehrsen M."/>
            <person name="Alvarado L."/>
            <person name="Berlin A."/>
            <person name="Chapman S.B."/>
            <person name="Chen Z."/>
            <person name="Freedman E."/>
            <person name="Gellesch M."/>
            <person name="Goldberg J."/>
            <person name="Griggs A."/>
            <person name="Gujja S."/>
            <person name="Heilman E.R."/>
            <person name="Heiman D."/>
            <person name="Hepburn T."/>
            <person name="Howarth C."/>
            <person name="Jen D."/>
            <person name="Larson L."/>
            <person name="Mehta T."/>
            <person name="Neiman D."/>
            <person name="Pearson M."/>
            <person name="Roberts A."/>
            <person name="Saif S."/>
            <person name="Shea T."/>
            <person name="Shenoy N."/>
            <person name="Sisk P."/>
            <person name="Stolte C."/>
            <person name="Sykes S."/>
            <person name="Walk T."/>
            <person name="White J."/>
            <person name="Yandava C."/>
            <person name="Haas B."/>
            <person name="Nusbaum C."/>
            <person name="Birren B."/>
        </authorList>
    </citation>
    <scope>NUCLEOTIDE SEQUENCE</scope>
    <source>
        <strain evidence="3">R3-111a-1</strain>
    </source>
</reference>
<dbReference type="AlphaFoldDB" id="J3NS39"/>
<accession>J3NS39</accession>
<feature type="region of interest" description="Disordered" evidence="2">
    <location>
        <begin position="131"/>
        <end position="169"/>
    </location>
</feature>
<evidence type="ECO:0000313" key="3">
    <source>
        <dbReference type="EMBL" id="EJT78995.1"/>
    </source>
</evidence>
<reference evidence="3" key="3">
    <citation type="submission" date="2010-09" db="EMBL/GenBank/DDBJ databases">
        <title>Annotation of Gaeumannomyces graminis var. tritici R3-111a-1.</title>
        <authorList>
            <consortium name="The Broad Institute Genome Sequencing Platform"/>
            <person name="Ma L.-J."/>
            <person name="Dead R."/>
            <person name="Young S.K."/>
            <person name="Zeng Q."/>
            <person name="Gargeya S."/>
            <person name="Fitzgerald M."/>
            <person name="Haas B."/>
            <person name="Abouelleil A."/>
            <person name="Alvarado L."/>
            <person name="Arachchi H.M."/>
            <person name="Berlin A."/>
            <person name="Brown A."/>
            <person name="Chapman S.B."/>
            <person name="Chen Z."/>
            <person name="Dunbar C."/>
            <person name="Freedman E."/>
            <person name="Gearin G."/>
            <person name="Gellesch M."/>
            <person name="Goldberg J."/>
            <person name="Griggs A."/>
            <person name="Gujja S."/>
            <person name="Heiman D."/>
            <person name="Howarth C."/>
            <person name="Larson L."/>
            <person name="Lui A."/>
            <person name="MacDonald P.J.P."/>
            <person name="Mehta T."/>
            <person name="Montmayeur A."/>
            <person name="Murphy C."/>
            <person name="Neiman D."/>
            <person name="Pearson M."/>
            <person name="Priest M."/>
            <person name="Roberts A."/>
            <person name="Saif S."/>
            <person name="Shea T."/>
            <person name="Shenoy N."/>
            <person name="Sisk P."/>
            <person name="Stolte C."/>
            <person name="Sykes S."/>
            <person name="Yandava C."/>
            <person name="Wortman J."/>
            <person name="Nusbaum C."/>
            <person name="Birren B."/>
        </authorList>
    </citation>
    <scope>NUCLEOTIDE SEQUENCE</scope>
    <source>
        <strain evidence="3">R3-111a-1</strain>
    </source>
</reference>
<evidence type="ECO:0000256" key="1">
    <source>
        <dbReference type="SAM" id="Coils"/>
    </source>
</evidence>
<feature type="region of interest" description="Disordered" evidence="2">
    <location>
        <begin position="217"/>
        <end position="240"/>
    </location>
</feature>
<evidence type="ECO:0000313" key="4">
    <source>
        <dbReference type="EnsemblFungi" id="EJT78995"/>
    </source>
</evidence>
<keyword evidence="5" id="KW-1185">Reference proteome</keyword>
<dbReference type="eggNOG" id="ENOG502RJ9K">
    <property type="taxonomic scope" value="Eukaryota"/>
</dbReference>
<proteinExistence type="predicted"/>
<dbReference type="EnsemblFungi" id="EJT78995">
    <property type="protein sequence ID" value="EJT78995"/>
    <property type="gene ID" value="GGTG_04086"/>
</dbReference>
<dbReference type="GeneID" id="20344544"/>
<dbReference type="Proteomes" id="UP000006039">
    <property type="component" value="Unassembled WGS sequence"/>
</dbReference>
<dbReference type="HOGENOM" id="CLU_042693_0_0_1"/>
<evidence type="ECO:0000313" key="5">
    <source>
        <dbReference type="Proteomes" id="UP000006039"/>
    </source>
</evidence>
<sequence>MDQEKWEYGRASSNGIDVQPLVNENRKKVRAYLEDASKEQESRQELFNKLDELEEKMVCVQQDTRNLGPNRSKGQISPGVLDKINALRLEESALNKEHSRLLKLLWVRHTEVQGTISRILESRTLDFETKDDANGGEPITIAHPSSSCALKDPDTGGAESTPKEAQGSGKSIPDWFCLLEKKGWVRLRSQGEENRFDELLNKLARLEDEVRRQQTEVQGARKAPWDDHFHEPNPGWAHESQRIRGGWWTCRDGEDAPLAERLCQRKSQQRHNPKVMAADYLEELMGRVRTAMAIVAEKDKKFVTAMMQLERLDASHQLRGDERGRFPAPSK</sequence>
<organism evidence="3">
    <name type="scientific">Gaeumannomyces tritici (strain R3-111a-1)</name>
    <name type="common">Wheat and barley take-all root rot fungus</name>
    <name type="synonym">Gaeumannomyces graminis var. tritici</name>
    <dbReference type="NCBI Taxonomy" id="644352"/>
    <lineage>
        <taxon>Eukaryota</taxon>
        <taxon>Fungi</taxon>
        <taxon>Dikarya</taxon>
        <taxon>Ascomycota</taxon>
        <taxon>Pezizomycotina</taxon>
        <taxon>Sordariomycetes</taxon>
        <taxon>Sordariomycetidae</taxon>
        <taxon>Magnaporthales</taxon>
        <taxon>Magnaporthaceae</taxon>
        <taxon>Gaeumannomyces</taxon>
    </lineage>
</organism>
<protein>
    <submittedName>
        <fullName evidence="3 4">Uncharacterized protein</fullName>
    </submittedName>
</protein>
<evidence type="ECO:0000256" key="2">
    <source>
        <dbReference type="SAM" id="MobiDB-lite"/>
    </source>
</evidence>
<reference evidence="5" key="1">
    <citation type="submission" date="2010-07" db="EMBL/GenBank/DDBJ databases">
        <title>The genome sequence of Gaeumannomyces graminis var. tritici strain R3-111a-1.</title>
        <authorList>
            <consortium name="The Broad Institute Genome Sequencing Platform"/>
            <person name="Ma L.-J."/>
            <person name="Dead R."/>
            <person name="Young S."/>
            <person name="Zeng Q."/>
            <person name="Koehrsen M."/>
            <person name="Alvarado L."/>
            <person name="Berlin A."/>
            <person name="Chapman S.B."/>
            <person name="Chen Z."/>
            <person name="Freedman E."/>
            <person name="Gellesch M."/>
            <person name="Goldberg J."/>
            <person name="Griggs A."/>
            <person name="Gujja S."/>
            <person name="Heilman E.R."/>
            <person name="Heiman D."/>
            <person name="Hepburn T."/>
            <person name="Howarth C."/>
            <person name="Jen D."/>
            <person name="Larson L."/>
            <person name="Mehta T."/>
            <person name="Neiman D."/>
            <person name="Pearson M."/>
            <person name="Roberts A."/>
            <person name="Saif S."/>
            <person name="Shea T."/>
            <person name="Shenoy N."/>
            <person name="Sisk P."/>
            <person name="Stolte C."/>
            <person name="Sykes S."/>
            <person name="Walk T."/>
            <person name="White J."/>
            <person name="Yandava C."/>
            <person name="Haas B."/>
            <person name="Nusbaum C."/>
            <person name="Birren B."/>
        </authorList>
    </citation>
    <scope>NUCLEOTIDE SEQUENCE [LARGE SCALE GENOMIC DNA]</scope>
    <source>
        <strain evidence="5">R3-111a-1</strain>
    </source>
</reference>
<dbReference type="VEuPathDB" id="FungiDB:GGTG_04086"/>